<dbReference type="PATRIC" id="fig|698760.3.peg.8260"/>
<evidence type="ECO:0000313" key="2">
    <source>
        <dbReference type="Proteomes" id="UP000010931"/>
    </source>
</evidence>
<reference evidence="1 2" key="1">
    <citation type="journal article" date="2011" name="Plasmid">
        <title>Streptomyces turgidiscabies Car8 contains a modular pathogenicity island that shares virulence genes with other actinobacterial plant pathogens.</title>
        <authorList>
            <person name="Huguet-Tapia J.C."/>
            <person name="Badger J.H."/>
            <person name="Loria R."/>
            <person name="Pettis G.S."/>
        </authorList>
    </citation>
    <scope>NUCLEOTIDE SEQUENCE [LARGE SCALE GENOMIC DNA]</scope>
    <source>
        <strain evidence="1 2">Car8</strain>
    </source>
</reference>
<comment type="caution">
    <text evidence="1">The sequence shown here is derived from an EMBL/GenBank/DDBJ whole genome shotgun (WGS) entry which is preliminary data.</text>
</comment>
<keyword evidence="2" id="KW-1185">Reference proteome</keyword>
<dbReference type="Proteomes" id="UP000010931">
    <property type="component" value="Unassembled WGS sequence"/>
</dbReference>
<proteinExistence type="predicted"/>
<dbReference type="EMBL" id="AEJB01000573">
    <property type="protein sequence ID" value="ELP62819.1"/>
    <property type="molecule type" value="Genomic_DNA"/>
</dbReference>
<dbReference type="STRING" id="85558.T45_02292"/>
<dbReference type="GeneID" id="97400530"/>
<gene>
    <name evidence="1" type="ORF">STRTUCAR8_06424</name>
</gene>
<sequence length="97" mass="10149">MAFIGHRCTCGHNDLNHIESENGKRNCTAKSGGSCGKPCTSQGDSEVLPTFDLKGNHVERIIAPGDGPQTEGGTVLVRTCTCDACQALYEQLALAAA</sequence>
<protein>
    <submittedName>
        <fullName evidence="1">Uncharacterized protein</fullName>
    </submittedName>
</protein>
<name>L7EVB2_STRT8</name>
<evidence type="ECO:0000313" key="1">
    <source>
        <dbReference type="EMBL" id="ELP62819.1"/>
    </source>
</evidence>
<dbReference type="RefSeq" id="WP_006382235.1">
    <property type="nucleotide sequence ID" value="NZ_AEJB01000573.1"/>
</dbReference>
<dbReference type="AlphaFoldDB" id="L7EVB2"/>
<organism evidence="1 2">
    <name type="scientific">Streptomyces turgidiscabies (strain Car8)</name>
    <dbReference type="NCBI Taxonomy" id="698760"/>
    <lineage>
        <taxon>Bacteria</taxon>
        <taxon>Bacillati</taxon>
        <taxon>Actinomycetota</taxon>
        <taxon>Actinomycetes</taxon>
        <taxon>Kitasatosporales</taxon>
        <taxon>Streptomycetaceae</taxon>
        <taxon>Streptomyces</taxon>
    </lineage>
</organism>
<accession>L7EVB2</accession>